<keyword evidence="5" id="KW-0238">DNA-binding</keyword>
<reference evidence="13 14" key="2">
    <citation type="submission" date="2017-02" db="EMBL/GenBank/DDBJ databases">
        <title>A genome survey and senescence transcriptome analysis in Lentinula edodes.</title>
        <authorList>
            <person name="Sakamoto Y."/>
            <person name="Nakade K."/>
            <person name="Sato S."/>
            <person name="Yoshida Y."/>
            <person name="Miyazaki K."/>
            <person name="Natsume S."/>
            <person name="Konno N."/>
        </authorList>
    </citation>
    <scope>NUCLEOTIDE SEQUENCE [LARGE SCALE GENOMIC DNA]</scope>
    <source>
        <strain evidence="13 14">NBRC 111202</strain>
    </source>
</reference>
<dbReference type="GO" id="GO:0000786">
    <property type="term" value="C:nucleosome"/>
    <property type="evidence" value="ECO:0007669"/>
    <property type="project" value="UniProtKB-KW"/>
</dbReference>
<feature type="compositionally biased region" description="Polar residues" evidence="9">
    <location>
        <begin position="419"/>
        <end position="434"/>
    </location>
</feature>
<feature type="region of interest" description="Disordered" evidence="9">
    <location>
        <begin position="405"/>
        <end position="446"/>
    </location>
</feature>
<evidence type="ECO:0000256" key="9">
    <source>
        <dbReference type="SAM" id="MobiDB-lite"/>
    </source>
</evidence>
<evidence type="ECO:0000256" key="4">
    <source>
        <dbReference type="ARBA" id="ARBA00022454"/>
    </source>
</evidence>
<feature type="transmembrane region" description="Helical" evidence="10">
    <location>
        <begin position="245"/>
        <end position="268"/>
    </location>
</feature>
<dbReference type="PRINTS" id="PR00622">
    <property type="entry name" value="HISTONEH3"/>
</dbReference>
<dbReference type="SMART" id="SM00428">
    <property type="entry name" value="H3"/>
    <property type="match status" value="1"/>
</dbReference>
<evidence type="ECO:0000256" key="10">
    <source>
        <dbReference type="SAM" id="Phobius"/>
    </source>
</evidence>
<dbReference type="Gene3D" id="1.10.20.10">
    <property type="entry name" value="Histone, subunit A"/>
    <property type="match status" value="1"/>
</dbReference>
<evidence type="ECO:0000256" key="5">
    <source>
        <dbReference type="ARBA" id="ARBA00023125"/>
    </source>
</evidence>
<dbReference type="SUPFAM" id="SSF47113">
    <property type="entry name" value="Histone-fold"/>
    <property type="match status" value="1"/>
</dbReference>
<feature type="domain" description="Membrane insertase YidC/Oxa/ALB C-terminal" evidence="12">
    <location>
        <begin position="151"/>
        <end position="391"/>
    </location>
</feature>
<feature type="region of interest" description="Disordered" evidence="9">
    <location>
        <begin position="1"/>
        <end position="63"/>
    </location>
</feature>
<evidence type="ECO:0000256" key="7">
    <source>
        <dbReference type="ARBA" id="ARBA00023269"/>
    </source>
</evidence>
<protein>
    <submittedName>
        <fullName evidence="13">Cytochrome oxidase biogenesis protein (Oxa1 mitochondrial)</fullName>
    </submittedName>
</protein>
<evidence type="ECO:0000256" key="6">
    <source>
        <dbReference type="ARBA" id="ARBA00023242"/>
    </source>
</evidence>
<dbReference type="Pfam" id="PF00125">
    <property type="entry name" value="Histone"/>
    <property type="match status" value="1"/>
</dbReference>
<dbReference type="Proteomes" id="UP000188533">
    <property type="component" value="Unassembled WGS sequence"/>
</dbReference>
<keyword evidence="10" id="KW-0472">Membrane</keyword>
<evidence type="ECO:0000313" key="14">
    <source>
        <dbReference type="Proteomes" id="UP000188533"/>
    </source>
</evidence>
<dbReference type="InterPro" id="IPR007125">
    <property type="entry name" value="H2A/H2B/H3"/>
</dbReference>
<keyword evidence="7" id="KW-0544">Nucleosome core</keyword>
<keyword evidence="8 10" id="KW-0812">Transmembrane</keyword>
<keyword evidence="10" id="KW-1133">Transmembrane helix</keyword>
<dbReference type="PANTHER" id="PTHR45810">
    <property type="entry name" value="HISTONE H3.2"/>
    <property type="match status" value="1"/>
</dbReference>
<dbReference type="EMBL" id="BDGU01000007">
    <property type="protein sequence ID" value="GAV98915.1"/>
    <property type="molecule type" value="Genomic_DNA"/>
</dbReference>
<organism evidence="13 14">
    <name type="scientific">Lentinula edodes</name>
    <name type="common">Shiitake mushroom</name>
    <name type="synonym">Lentinus edodes</name>
    <dbReference type="NCBI Taxonomy" id="5353"/>
    <lineage>
        <taxon>Eukaryota</taxon>
        <taxon>Fungi</taxon>
        <taxon>Dikarya</taxon>
        <taxon>Basidiomycota</taxon>
        <taxon>Agaricomycotina</taxon>
        <taxon>Agaricomycetes</taxon>
        <taxon>Agaricomycetidae</taxon>
        <taxon>Agaricales</taxon>
        <taxon>Marasmiineae</taxon>
        <taxon>Omphalotaceae</taxon>
        <taxon>Lentinula</taxon>
    </lineage>
</organism>
<comment type="subcellular location">
    <subcellularLocation>
        <location evidence="2">Chromosome</location>
    </subcellularLocation>
    <subcellularLocation>
        <location evidence="8">Membrane</location>
        <topology evidence="8">Multi-pass membrane protein</topology>
    </subcellularLocation>
    <subcellularLocation>
        <location evidence="1">Nucleus</location>
    </subcellularLocation>
</comment>
<dbReference type="InterPro" id="IPR000164">
    <property type="entry name" value="Histone_H3/CENP-A"/>
</dbReference>
<dbReference type="GO" id="GO:0003677">
    <property type="term" value="F:DNA binding"/>
    <property type="evidence" value="ECO:0007669"/>
    <property type="project" value="UniProtKB-KW"/>
</dbReference>
<sequence length="485" mass="53769">MAQTVGSKRKSRPSGVSEAGSPAKKSKTNTARKSTGGKAPRRSSTTVRQNDEPPKKGRRFRPGTVALREIRKYQKSTDLLLRKLPFSRLVREIAQDMTTSTNGEMYELRWQSSALLALQEATEAFLVHLFEDANLYLALALPYPAHWPAYSATIILLTVAVRTALLPTVFWATRRQFRFERNVLPVLRELKPIVMHEQANAMRKEGLLENKELRAEIHAKRCHDIMQMKSKELVKLHKCRPLTTALMPVMAQAPLFIVMTMVFARLAADPTSPFDSESFLTLSTLNHPDPTFTMPVVVGLLTMANVESSHWVLNPAEKEALKEKEKKMKETVAKSGDRLSMVKFNLQSNLKDSMRVLSILRIGLASIAPGAVTLYWVTSAAFGLFQTWLVNSLAMKKRREFLATSTQIPTPTPTPHGAASTQKQKPRGTSSAQVSRAVPGSGSGSALANVKVKTKAPSLPRSVKNEENYTILTEHAADTLTSCVP</sequence>
<dbReference type="GO" id="GO:0046982">
    <property type="term" value="F:protein heterodimerization activity"/>
    <property type="evidence" value="ECO:0007669"/>
    <property type="project" value="InterPro"/>
</dbReference>
<dbReference type="CDD" id="cd22911">
    <property type="entry name" value="HFD_H3"/>
    <property type="match status" value="1"/>
</dbReference>
<feature type="transmembrane region" description="Helical" evidence="10">
    <location>
        <begin position="359"/>
        <end position="389"/>
    </location>
</feature>
<dbReference type="Pfam" id="PF02096">
    <property type="entry name" value="60KD_IMP"/>
    <property type="match status" value="1"/>
</dbReference>
<evidence type="ECO:0000259" key="11">
    <source>
        <dbReference type="Pfam" id="PF00125"/>
    </source>
</evidence>
<keyword evidence="6" id="KW-0539">Nucleus</keyword>
<dbReference type="GO" id="GO:0030527">
    <property type="term" value="F:structural constituent of chromatin"/>
    <property type="evidence" value="ECO:0007669"/>
    <property type="project" value="InterPro"/>
</dbReference>
<evidence type="ECO:0000259" key="12">
    <source>
        <dbReference type="Pfam" id="PF02096"/>
    </source>
</evidence>
<dbReference type="InterPro" id="IPR028055">
    <property type="entry name" value="YidC/Oxa/ALB_C"/>
</dbReference>
<accession>A0A1Q3DVI4</accession>
<dbReference type="GO" id="GO:0016020">
    <property type="term" value="C:membrane"/>
    <property type="evidence" value="ECO:0007669"/>
    <property type="project" value="UniProtKB-SubCell"/>
</dbReference>
<proteinExistence type="inferred from homology"/>
<dbReference type="FunFam" id="1.10.20.10:FF:000085">
    <property type="entry name" value="Histone H3.2"/>
    <property type="match status" value="1"/>
</dbReference>
<dbReference type="PANTHER" id="PTHR45810:SF17">
    <property type="entry name" value="HISTONE H3-LIKE CENTROMERIC PROTEIN A"/>
    <property type="match status" value="1"/>
</dbReference>
<keyword evidence="14" id="KW-1185">Reference proteome</keyword>
<evidence type="ECO:0000256" key="2">
    <source>
        <dbReference type="ARBA" id="ARBA00004286"/>
    </source>
</evidence>
<dbReference type="GO" id="GO:0005634">
    <property type="term" value="C:nucleus"/>
    <property type="evidence" value="ECO:0007669"/>
    <property type="project" value="UniProtKB-SubCell"/>
</dbReference>
<evidence type="ECO:0000313" key="13">
    <source>
        <dbReference type="EMBL" id="GAV98915.1"/>
    </source>
</evidence>
<dbReference type="STRING" id="5353.A0A1Q3DVI4"/>
<feature type="transmembrane region" description="Helical" evidence="10">
    <location>
        <begin position="150"/>
        <end position="172"/>
    </location>
</feature>
<comment type="similarity">
    <text evidence="3">Belongs to the histone H3 family.</text>
</comment>
<comment type="caution">
    <text evidence="13">The sequence shown here is derived from an EMBL/GenBank/DDBJ whole genome shotgun (WGS) entry which is preliminary data.</text>
</comment>
<evidence type="ECO:0000256" key="8">
    <source>
        <dbReference type="RuleBase" id="RU003945"/>
    </source>
</evidence>
<evidence type="ECO:0000256" key="3">
    <source>
        <dbReference type="ARBA" id="ARBA00010343"/>
    </source>
</evidence>
<keyword evidence="4" id="KW-0158">Chromosome</keyword>
<gene>
    <name evidence="13" type="ORF">LENED_000334</name>
</gene>
<name>A0A1Q3DVI4_LENED</name>
<dbReference type="PROSITE" id="PS00959">
    <property type="entry name" value="HISTONE_H3_2"/>
    <property type="match status" value="1"/>
</dbReference>
<dbReference type="InterPro" id="IPR009072">
    <property type="entry name" value="Histone-fold"/>
</dbReference>
<comment type="similarity">
    <text evidence="8">Belongs to the OXA1/ALB3/YidC family.</text>
</comment>
<evidence type="ECO:0000256" key="1">
    <source>
        <dbReference type="ARBA" id="ARBA00004123"/>
    </source>
</evidence>
<reference evidence="13 14" key="1">
    <citation type="submission" date="2016-08" db="EMBL/GenBank/DDBJ databases">
        <authorList>
            <consortium name="Lentinula edodes genome sequencing consortium"/>
            <person name="Sakamoto Y."/>
            <person name="Nakade K."/>
            <person name="Sato S."/>
            <person name="Yoshida Y."/>
            <person name="Miyazaki K."/>
            <person name="Natsume S."/>
            <person name="Konno N."/>
        </authorList>
    </citation>
    <scope>NUCLEOTIDE SEQUENCE [LARGE SCALE GENOMIC DNA]</scope>
    <source>
        <strain evidence="13 14">NBRC 111202</strain>
    </source>
</reference>
<feature type="domain" description="Core Histone H2A/H2B/H3" evidence="11">
    <location>
        <begin position="62"/>
        <end position="136"/>
    </location>
</feature>
<dbReference type="AlphaFoldDB" id="A0A1Q3DVI4"/>